<dbReference type="Gene3D" id="3.30.565.10">
    <property type="entry name" value="Histidine kinase-like ATPase, C-terminal domain"/>
    <property type="match status" value="1"/>
</dbReference>
<dbReference type="Proteomes" id="UP000504844">
    <property type="component" value="Chromosome"/>
</dbReference>
<organism evidence="11 12">
    <name type="scientific">Deefgea piscis</name>
    <dbReference type="NCBI Taxonomy" id="2739061"/>
    <lineage>
        <taxon>Bacteria</taxon>
        <taxon>Pseudomonadati</taxon>
        <taxon>Pseudomonadota</taxon>
        <taxon>Betaproteobacteria</taxon>
        <taxon>Neisseriales</taxon>
        <taxon>Chitinibacteraceae</taxon>
        <taxon>Deefgea</taxon>
    </lineage>
</organism>
<evidence type="ECO:0000256" key="8">
    <source>
        <dbReference type="SAM" id="Phobius"/>
    </source>
</evidence>
<dbReference type="InterPro" id="IPR004358">
    <property type="entry name" value="Sig_transdc_His_kin-like_C"/>
</dbReference>
<feature type="coiled-coil region" evidence="7">
    <location>
        <begin position="200"/>
        <end position="227"/>
    </location>
</feature>
<evidence type="ECO:0000256" key="6">
    <source>
        <dbReference type="PROSITE-ProRule" id="PRU00169"/>
    </source>
</evidence>
<proteinExistence type="predicted"/>
<sequence>MTRFRLILSLICLVLLANFSLMVHFELKQKQELSRTNQLGLDNQLWQFFQLNNEYQRLREAVEHGSAAQLDNVKMRFDIYYSRIDSIAKNEVEDSAFFKNTPLQHRYIDPLKTYIDRAANLLEQQPISRAAWKEFQAQTLAQQEAVNNLIQEARTQDALAMEKYQQNIAHWSELRIILAVIQVLLLIISASLGLYALWRSEHSRKQLAETAQSLQEARQQADVANAAKSQFLAHISHEIRTPLTSILGYTDRLSRKKNIAPEDLKEIGYIANSGAHLLSLLNNVLDFSKSEQNKLSLLNESLNLKQLKQELETMFAMMARAKSIQFNISLAADLPSNVNIDAGKFRQILINLIGNALKFTDSGSINVHFYGQKLAHDYQLNAAVKDTGCGIKLADQARIFLPFEQSESGQLAGGTGLGLALSRDFANLMQGNIRFTSRVGQGSEFIVSVKTQIIAALLAPTPEAPPVKLTLDAESLNQRLILVVEDQAVNREMICEILHDFGAQTLEAANGKEGLQQVALHPDIDDIIMDYQMPEMNGMTAARCLREQGWLKPIYLVSASPLSELQLAPDFAAFSGHLRKPFKIDDIIQLLNRQYIDEQSQPDNLSLLDARTAMQRLGFSPVRFWSLCNKGLLRLKALESEYQMAIEQHAKHDAIRHAHSAKGIAQQIGANLLGHYWAQLEIEPDSHSIQTLIELRRRTQQAAQEQATKV</sequence>
<dbReference type="PRINTS" id="PR00344">
    <property type="entry name" value="BCTRLSENSOR"/>
</dbReference>
<dbReference type="InterPro" id="IPR003661">
    <property type="entry name" value="HisK_dim/P_dom"/>
</dbReference>
<dbReference type="GO" id="GO:0000155">
    <property type="term" value="F:phosphorelay sensor kinase activity"/>
    <property type="evidence" value="ECO:0007669"/>
    <property type="project" value="InterPro"/>
</dbReference>
<feature type="domain" description="Response regulatory" evidence="10">
    <location>
        <begin position="480"/>
        <end position="595"/>
    </location>
</feature>
<dbReference type="InterPro" id="IPR036641">
    <property type="entry name" value="HPT_dom_sf"/>
</dbReference>
<dbReference type="SMART" id="SM00448">
    <property type="entry name" value="REC"/>
    <property type="match status" value="1"/>
</dbReference>
<dbReference type="Pfam" id="PF02518">
    <property type="entry name" value="HATPase_c"/>
    <property type="match status" value="1"/>
</dbReference>
<feature type="domain" description="Histidine kinase" evidence="9">
    <location>
        <begin position="234"/>
        <end position="453"/>
    </location>
</feature>
<feature type="modified residue" description="4-aspartylphosphate" evidence="6">
    <location>
        <position position="530"/>
    </location>
</feature>
<keyword evidence="8" id="KW-0812">Transmembrane</keyword>
<keyword evidence="5" id="KW-0418">Kinase</keyword>
<dbReference type="PANTHER" id="PTHR43047:SF64">
    <property type="entry name" value="HISTIDINE KINASE CONTAINING CHEY-HOMOLOGOUS RECEIVER DOMAIN AND PAS DOMAIN-RELATED"/>
    <property type="match status" value="1"/>
</dbReference>
<keyword evidence="8" id="KW-1133">Transmembrane helix</keyword>
<dbReference type="SUPFAM" id="SSF52172">
    <property type="entry name" value="CheY-like"/>
    <property type="match status" value="1"/>
</dbReference>
<dbReference type="Gene3D" id="1.10.287.130">
    <property type="match status" value="1"/>
</dbReference>
<reference evidence="11 12" key="1">
    <citation type="submission" date="2020-05" db="EMBL/GenBank/DDBJ databases">
        <title>Complete genome sequence of Deefgea sp. D17.</title>
        <authorList>
            <person name="Bae J.-W."/>
            <person name="Han J.E."/>
        </authorList>
    </citation>
    <scope>NUCLEOTIDE SEQUENCE [LARGE SCALE GENOMIC DNA]</scope>
    <source>
        <strain evidence="11 12">D17</strain>
    </source>
</reference>
<dbReference type="InterPro" id="IPR003594">
    <property type="entry name" value="HATPase_dom"/>
</dbReference>
<dbReference type="CDD" id="cd16922">
    <property type="entry name" value="HATPase_EvgS-ArcB-TorS-like"/>
    <property type="match status" value="1"/>
</dbReference>
<dbReference type="EC" id="2.7.13.3" evidence="2"/>
<comment type="catalytic activity">
    <reaction evidence="1">
        <text>ATP + protein L-histidine = ADP + protein N-phospho-L-histidine.</text>
        <dbReference type="EC" id="2.7.13.3"/>
    </reaction>
</comment>
<dbReference type="SUPFAM" id="SSF47226">
    <property type="entry name" value="Histidine-containing phosphotransfer domain, HPT domain"/>
    <property type="match status" value="1"/>
</dbReference>
<dbReference type="SUPFAM" id="SSF47384">
    <property type="entry name" value="Homodimeric domain of signal transducing histidine kinase"/>
    <property type="match status" value="1"/>
</dbReference>
<name>A0A6M8SLA0_9NEIS</name>
<gene>
    <name evidence="11" type="ORF">HQN60_03425</name>
</gene>
<accession>A0A6M8SLA0</accession>
<keyword evidence="12" id="KW-1185">Reference proteome</keyword>
<dbReference type="PANTHER" id="PTHR43047">
    <property type="entry name" value="TWO-COMPONENT HISTIDINE PROTEIN KINASE"/>
    <property type="match status" value="1"/>
</dbReference>
<evidence type="ECO:0000256" key="4">
    <source>
        <dbReference type="ARBA" id="ARBA00022679"/>
    </source>
</evidence>
<dbReference type="EMBL" id="CP054143">
    <property type="protein sequence ID" value="QKJ65853.1"/>
    <property type="molecule type" value="Genomic_DNA"/>
</dbReference>
<dbReference type="KEGG" id="dee:HQN60_03425"/>
<dbReference type="SMART" id="SM00387">
    <property type="entry name" value="HATPase_c"/>
    <property type="match status" value="1"/>
</dbReference>
<dbReference type="InterPro" id="IPR011006">
    <property type="entry name" value="CheY-like_superfamily"/>
</dbReference>
<dbReference type="Gene3D" id="3.40.50.2300">
    <property type="match status" value="1"/>
</dbReference>
<dbReference type="PROSITE" id="PS50109">
    <property type="entry name" value="HIS_KIN"/>
    <property type="match status" value="1"/>
</dbReference>
<keyword evidence="7" id="KW-0175">Coiled coil</keyword>
<dbReference type="CDD" id="cd17546">
    <property type="entry name" value="REC_hyHK_CKI1_RcsC-like"/>
    <property type="match status" value="1"/>
</dbReference>
<keyword evidence="8" id="KW-0472">Membrane</keyword>
<dbReference type="CDD" id="cd00082">
    <property type="entry name" value="HisKA"/>
    <property type="match status" value="1"/>
</dbReference>
<feature type="transmembrane region" description="Helical" evidence="8">
    <location>
        <begin position="176"/>
        <end position="198"/>
    </location>
</feature>
<evidence type="ECO:0000256" key="1">
    <source>
        <dbReference type="ARBA" id="ARBA00000085"/>
    </source>
</evidence>
<evidence type="ECO:0000259" key="10">
    <source>
        <dbReference type="PROSITE" id="PS50110"/>
    </source>
</evidence>
<dbReference type="SMART" id="SM00388">
    <property type="entry name" value="HisKA"/>
    <property type="match status" value="1"/>
</dbReference>
<dbReference type="InterPro" id="IPR036890">
    <property type="entry name" value="HATPase_C_sf"/>
</dbReference>
<evidence type="ECO:0000256" key="7">
    <source>
        <dbReference type="SAM" id="Coils"/>
    </source>
</evidence>
<dbReference type="Pfam" id="PF00512">
    <property type="entry name" value="HisKA"/>
    <property type="match status" value="1"/>
</dbReference>
<dbReference type="Pfam" id="PF00072">
    <property type="entry name" value="Response_reg"/>
    <property type="match status" value="1"/>
</dbReference>
<dbReference type="InterPro" id="IPR005467">
    <property type="entry name" value="His_kinase_dom"/>
</dbReference>
<dbReference type="InterPro" id="IPR001789">
    <property type="entry name" value="Sig_transdc_resp-reg_receiver"/>
</dbReference>
<evidence type="ECO:0000256" key="2">
    <source>
        <dbReference type="ARBA" id="ARBA00012438"/>
    </source>
</evidence>
<dbReference type="PROSITE" id="PS50110">
    <property type="entry name" value="RESPONSE_REGULATORY"/>
    <property type="match status" value="1"/>
</dbReference>
<keyword evidence="4" id="KW-0808">Transferase</keyword>
<evidence type="ECO:0000313" key="12">
    <source>
        <dbReference type="Proteomes" id="UP000504844"/>
    </source>
</evidence>
<dbReference type="RefSeq" id="WP_173532361.1">
    <property type="nucleotide sequence ID" value="NZ_CP054143.1"/>
</dbReference>
<dbReference type="SUPFAM" id="SSF55874">
    <property type="entry name" value="ATPase domain of HSP90 chaperone/DNA topoisomerase II/histidine kinase"/>
    <property type="match status" value="1"/>
</dbReference>
<evidence type="ECO:0000256" key="5">
    <source>
        <dbReference type="ARBA" id="ARBA00022777"/>
    </source>
</evidence>
<dbReference type="AlphaFoldDB" id="A0A6M8SLA0"/>
<evidence type="ECO:0000259" key="9">
    <source>
        <dbReference type="PROSITE" id="PS50109"/>
    </source>
</evidence>
<evidence type="ECO:0000313" key="11">
    <source>
        <dbReference type="EMBL" id="QKJ65853.1"/>
    </source>
</evidence>
<dbReference type="InterPro" id="IPR036097">
    <property type="entry name" value="HisK_dim/P_sf"/>
</dbReference>
<protein>
    <recommendedName>
        <fullName evidence="2">histidine kinase</fullName>
        <ecNumber evidence="2">2.7.13.3</ecNumber>
    </recommendedName>
</protein>
<evidence type="ECO:0000256" key="3">
    <source>
        <dbReference type="ARBA" id="ARBA00022553"/>
    </source>
</evidence>
<keyword evidence="3 6" id="KW-0597">Phosphoprotein</keyword>